<proteinExistence type="predicted"/>
<organism evidence="2 3">
    <name type="scientific">Sporotomaculum syntrophicum</name>
    <dbReference type="NCBI Taxonomy" id="182264"/>
    <lineage>
        <taxon>Bacteria</taxon>
        <taxon>Bacillati</taxon>
        <taxon>Bacillota</taxon>
        <taxon>Clostridia</taxon>
        <taxon>Eubacteriales</taxon>
        <taxon>Desulfallaceae</taxon>
        <taxon>Sporotomaculum</taxon>
    </lineage>
</organism>
<dbReference type="EMBL" id="LSRS01000006">
    <property type="protein sequence ID" value="KAF1084185.1"/>
    <property type="molecule type" value="Genomic_DNA"/>
</dbReference>
<protein>
    <submittedName>
        <fullName evidence="2">Uncharacterized protein</fullName>
    </submittedName>
</protein>
<accession>A0A9D2WND6</accession>
<feature type="compositionally biased region" description="Polar residues" evidence="1">
    <location>
        <begin position="22"/>
        <end position="43"/>
    </location>
</feature>
<reference evidence="2" key="1">
    <citation type="submission" date="2016-02" db="EMBL/GenBank/DDBJ databases">
        <title>Draft Genome Sequence of Sporotomaculum syntrophicum Strain FB, a Syntrophic Benzoate Degrader.</title>
        <authorList>
            <person name="Nobu M.K."/>
            <person name="Narihiro T."/>
            <person name="Qiu Y.-L."/>
            <person name="Ohashi A."/>
            <person name="Liu W.-T."/>
            <person name="Yuji S."/>
        </authorList>
    </citation>
    <scope>NUCLEOTIDE SEQUENCE</scope>
    <source>
        <strain evidence="2">FB</strain>
    </source>
</reference>
<name>A0A9D2WND6_9FIRM</name>
<evidence type="ECO:0000256" key="1">
    <source>
        <dbReference type="SAM" id="MobiDB-lite"/>
    </source>
</evidence>
<comment type="caution">
    <text evidence="2">The sequence shown here is derived from an EMBL/GenBank/DDBJ whole genome shotgun (WGS) entry which is preliminary data.</text>
</comment>
<gene>
    <name evidence="2" type="ORF">SPSYN_02589</name>
</gene>
<feature type="region of interest" description="Disordered" evidence="1">
    <location>
        <begin position="17"/>
        <end position="52"/>
    </location>
</feature>
<evidence type="ECO:0000313" key="2">
    <source>
        <dbReference type="EMBL" id="KAF1084185.1"/>
    </source>
</evidence>
<evidence type="ECO:0000313" key="3">
    <source>
        <dbReference type="Proteomes" id="UP000798488"/>
    </source>
</evidence>
<dbReference type="AlphaFoldDB" id="A0A9D2WND6"/>
<sequence length="220" mass="24529">MIFVLFVLGLAACNAEPGNNGEKVNQQNGTTGANSSTVGNVLNTDPDEGSRANTESIIRGRAAEILAFIKAKDMESLAQAVHPDKGVRFSPYGYVNKEKDLVFTADKVRQLPSDNTVYVWGSYDGSGEPIRLSFADYYNKFVYDKDFLNAKEVGYNQVLGKGNSLINIADVYPEAKFVEYHFPGFDPQYNGMDWVSLRLAFEQKSSKWYLVGVIHDQWTI</sequence>
<keyword evidence="3" id="KW-1185">Reference proteome</keyword>
<dbReference type="Proteomes" id="UP000798488">
    <property type="component" value="Unassembled WGS sequence"/>
</dbReference>